<dbReference type="Gramene" id="KQL11552">
    <property type="protein sequence ID" value="KQL11552"/>
    <property type="gene ID" value="SETIT_009108mg"/>
</dbReference>
<keyword evidence="2" id="KW-1185">Reference proteome</keyword>
<sequence>MRSRRHRRGPALTRVPCRGFDDIFLERAAPMHVSRMDGSGRPLGFSLTVWA</sequence>
<protein>
    <submittedName>
        <fullName evidence="1">Uncharacterized protein</fullName>
    </submittedName>
</protein>
<name>K3Y4H0_SETIT</name>
<reference evidence="2" key="1">
    <citation type="journal article" date="2012" name="Nat. Biotechnol.">
        <title>Reference genome sequence of the model plant Setaria.</title>
        <authorList>
            <person name="Bennetzen J.L."/>
            <person name="Schmutz J."/>
            <person name="Wang H."/>
            <person name="Percifield R."/>
            <person name="Hawkins J."/>
            <person name="Pontaroli A.C."/>
            <person name="Estep M."/>
            <person name="Feng L."/>
            <person name="Vaughn J.N."/>
            <person name="Grimwood J."/>
            <person name="Jenkins J."/>
            <person name="Barry K."/>
            <person name="Lindquist E."/>
            <person name="Hellsten U."/>
            <person name="Deshpande S."/>
            <person name="Wang X."/>
            <person name="Wu X."/>
            <person name="Mitros T."/>
            <person name="Triplett J."/>
            <person name="Yang X."/>
            <person name="Ye C.Y."/>
            <person name="Mauro-Herrera M."/>
            <person name="Wang L."/>
            <person name="Li P."/>
            <person name="Sharma M."/>
            <person name="Sharma R."/>
            <person name="Ronald P.C."/>
            <person name="Panaud O."/>
            <person name="Kellogg E.A."/>
            <person name="Brutnell T.P."/>
            <person name="Doust A.N."/>
            <person name="Tuskan G.A."/>
            <person name="Rokhsar D."/>
            <person name="Devos K.M."/>
        </authorList>
    </citation>
    <scope>NUCLEOTIDE SEQUENCE [LARGE SCALE GENOMIC DNA]</scope>
    <source>
        <strain evidence="2">cv. Yugu1</strain>
    </source>
</reference>
<dbReference type="EnsemblPlants" id="KQL11552">
    <property type="protein sequence ID" value="KQL11552"/>
    <property type="gene ID" value="SETIT_009108mg"/>
</dbReference>
<evidence type="ECO:0000313" key="2">
    <source>
        <dbReference type="Proteomes" id="UP000004995"/>
    </source>
</evidence>
<proteinExistence type="predicted"/>
<dbReference type="EMBL" id="AGNK02002626">
    <property type="status" value="NOT_ANNOTATED_CDS"/>
    <property type="molecule type" value="Genomic_DNA"/>
</dbReference>
<evidence type="ECO:0000313" key="1">
    <source>
        <dbReference type="EnsemblPlants" id="KQL11552"/>
    </source>
</evidence>
<accession>K3Y4H0</accession>
<dbReference type="InParanoid" id="K3Y4H0"/>
<reference evidence="1" key="2">
    <citation type="submission" date="2018-08" db="UniProtKB">
        <authorList>
            <consortium name="EnsemblPlants"/>
        </authorList>
    </citation>
    <scope>IDENTIFICATION</scope>
    <source>
        <strain evidence="1">Yugu1</strain>
    </source>
</reference>
<organism evidence="1 2">
    <name type="scientific">Setaria italica</name>
    <name type="common">Foxtail millet</name>
    <name type="synonym">Panicum italicum</name>
    <dbReference type="NCBI Taxonomy" id="4555"/>
    <lineage>
        <taxon>Eukaryota</taxon>
        <taxon>Viridiplantae</taxon>
        <taxon>Streptophyta</taxon>
        <taxon>Embryophyta</taxon>
        <taxon>Tracheophyta</taxon>
        <taxon>Spermatophyta</taxon>
        <taxon>Magnoliopsida</taxon>
        <taxon>Liliopsida</taxon>
        <taxon>Poales</taxon>
        <taxon>Poaceae</taxon>
        <taxon>PACMAD clade</taxon>
        <taxon>Panicoideae</taxon>
        <taxon>Panicodae</taxon>
        <taxon>Paniceae</taxon>
        <taxon>Cenchrinae</taxon>
        <taxon>Setaria</taxon>
    </lineage>
</organism>
<dbReference type="HOGENOM" id="CLU_3110001_0_0_1"/>
<dbReference type="Proteomes" id="UP000004995">
    <property type="component" value="Unassembled WGS sequence"/>
</dbReference>
<dbReference type="AlphaFoldDB" id="K3Y4H0"/>